<dbReference type="InterPro" id="IPR048020">
    <property type="entry name" value="Transpos_IS3"/>
</dbReference>
<organism evidence="3 5">
    <name type="scientific">Desulfofervidus auxilii</name>
    <dbReference type="NCBI Taxonomy" id="1621989"/>
    <lineage>
        <taxon>Bacteria</taxon>
        <taxon>Pseudomonadati</taxon>
        <taxon>Thermodesulfobacteriota</taxon>
        <taxon>Candidatus Desulfofervidia</taxon>
        <taxon>Candidatus Desulfofervidales</taxon>
        <taxon>Candidatus Desulfofervidaceae</taxon>
        <taxon>Candidatus Desulfofervidus</taxon>
    </lineage>
</organism>
<protein>
    <submittedName>
        <fullName evidence="3">Transposase IS3</fullName>
    </submittedName>
</protein>
<dbReference type="InterPro" id="IPR025948">
    <property type="entry name" value="HTH-like_dom"/>
</dbReference>
<evidence type="ECO:0000313" key="5">
    <source>
        <dbReference type="Proteomes" id="UP000070560"/>
    </source>
</evidence>
<dbReference type="NCBIfam" id="NF033516">
    <property type="entry name" value="transpos_IS3"/>
    <property type="match status" value="1"/>
</dbReference>
<dbReference type="KEGG" id="daw:HS1_001776"/>
<dbReference type="AlphaFoldDB" id="A0A7U4QLJ1"/>
<keyword evidence="5" id="KW-1185">Reference proteome</keyword>
<dbReference type="SUPFAM" id="SSF53098">
    <property type="entry name" value="Ribonuclease H-like"/>
    <property type="match status" value="1"/>
</dbReference>
<evidence type="ECO:0000313" key="3">
    <source>
        <dbReference type="EMBL" id="AMM41570.1"/>
    </source>
</evidence>
<feature type="domain" description="Integrase catalytic" evidence="1">
    <location>
        <begin position="110"/>
        <end position="275"/>
    </location>
</feature>
<dbReference type="PANTHER" id="PTHR47515:SF1">
    <property type="entry name" value="BLR2054 PROTEIN"/>
    <property type="match status" value="1"/>
</dbReference>
<dbReference type="OrthoDB" id="9766656at2"/>
<dbReference type="PANTHER" id="PTHR47515">
    <property type="entry name" value="LOW CALCIUM RESPONSE LOCUS PROTEIN T"/>
    <property type="match status" value="1"/>
</dbReference>
<dbReference type="GO" id="GO:0015074">
    <property type="term" value="P:DNA integration"/>
    <property type="evidence" value="ECO:0007669"/>
    <property type="project" value="InterPro"/>
</dbReference>
<dbReference type="Pfam" id="PF13683">
    <property type="entry name" value="rve_3"/>
    <property type="match status" value="1"/>
</dbReference>
<evidence type="ECO:0000313" key="4">
    <source>
        <dbReference type="EMBL" id="AMM42070.1"/>
    </source>
</evidence>
<dbReference type="EMBL" id="CP013015">
    <property type="protein sequence ID" value="AMM39911.1"/>
    <property type="molecule type" value="Genomic_DNA"/>
</dbReference>
<dbReference type="InterPro" id="IPR012337">
    <property type="entry name" value="RNaseH-like_sf"/>
</dbReference>
<dbReference type="EMBL" id="CP013015">
    <property type="protein sequence ID" value="AMM42070.1"/>
    <property type="molecule type" value="Genomic_DNA"/>
</dbReference>
<dbReference type="InterPro" id="IPR001584">
    <property type="entry name" value="Integrase_cat-core"/>
</dbReference>
<accession>A0A7U4QLJ1</accession>
<dbReference type="Proteomes" id="UP000070560">
    <property type="component" value="Chromosome"/>
</dbReference>
<dbReference type="Pfam" id="PF13276">
    <property type="entry name" value="HTH_21"/>
    <property type="match status" value="1"/>
</dbReference>
<dbReference type="KEGG" id="daw:HS1_000104"/>
<evidence type="ECO:0000259" key="1">
    <source>
        <dbReference type="PROSITE" id="PS50994"/>
    </source>
</evidence>
<evidence type="ECO:0000313" key="2">
    <source>
        <dbReference type="EMBL" id="AMM39911.1"/>
    </source>
</evidence>
<sequence length="276" mass="32841">MLAKRIHSISKQISPKGISLSVILKRLEISRSTFYYKTTKFSKDKILRERIRQLAMIYKTYGYKKITVLLKKEGFNVNHKKVYRIWKEEGFNRYGFFKSKRRHKTRQKEFNPAPATYAGEILAMDFIHDSLENGRAFRVFNVIDVYSRRAFEPVVGFSISGKVVSEHLEELFRLYGPPKMIRRDDGPEFKSKHFKALIHRWNIEEEVIPPGQPFNNGHMESFHKLLRLECLNREIFSDIFEAREKINNWIEDYNTCRLHSALGYKTPKEIWEKGRE</sequence>
<gene>
    <name evidence="2" type="ORF">HS1_000104</name>
    <name evidence="3" type="ORF">HS1_001776</name>
    <name evidence="4" type="ORF">HS1_002286</name>
</gene>
<dbReference type="RefSeq" id="WP_066060228.1">
    <property type="nucleotide sequence ID" value="NZ_CP013015.1"/>
</dbReference>
<dbReference type="PROSITE" id="PS50994">
    <property type="entry name" value="INTEGRASE"/>
    <property type="match status" value="1"/>
</dbReference>
<reference evidence="3 5" key="1">
    <citation type="submission" date="2015-10" db="EMBL/GenBank/DDBJ databases">
        <title>Candidatus Desulfofervidus auxilii, a hydrogenotrophic sulfate-reducing bacterium involved in the thermophilic anaerobic oxidation of methane.</title>
        <authorList>
            <person name="Krukenberg V."/>
            <person name="Richter M."/>
            <person name="Wegener G."/>
        </authorList>
    </citation>
    <scope>NUCLEOTIDE SEQUENCE [LARGE SCALE GENOMIC DNA]</scope>
    <source>
        <strain evidence="3 5">HS1</strain>
    </source>
</reference>
<dbReference type="EMBL" id="CP013015">
    <property type="protein sequence ID" value="AMM41570.1"/>
    <property type="molecule type" value="Genomic_DNA"/>
</dbReference>
<proteinExistence type="predicted"/>
<dbReference type="InterPro" id="IPR036397">
    <property type="entry name" value="RNaseH_sf"/>
</dbReference>
<dbReference type="GO" id="GO:0003676">
    <property type="term" value="F:nucleic acid binding"/>
    <property type="evidence" value="ECO:0007669"/>
    <property type="project" value="InterPro"/>
</dbReference>
<dbReference type="Gene3D" id="3.30.420.10">
    <property type="entry name" value="Ribonuclease H-like superfamily/Ribonuclease H"/>
    <property type="match status" value="1"/>
</dbReference>
<dbReference type="KEGG" id="daw:HS1_002286"/>
<name>A0A7U4QLJ1_DESA2</name>